<evidence type="ECO:0000259" key="3">
    <source>
        <dbReference type="PROSITE" id="PS50075"/>
    </source>
</evidence>
<gene>
    <name evidence="4" type="ORF">NBRC116591_36330</name>
</gene>
<dbReference type="Pfam" id="PF00975">
    <property type="entry name" value="Thioesterase"/>
    <property type="match status" value="1"/>
</dbReference>
<dbReference type="PANTHER" id="PTHR44845">
    <property type="entry name" value="CARRIER DOMAIN-CONTAINING PROTEIN"/>
    <property type="match status" value="1"/>
</dbReference>
<dbReference type="SUPFAM" id="SSF47336">
    <property type="entry name" value="ACP-like"/>
    <property type="match status" value="1"/>
</dbReference>
<accession>A0ABQ0ADT6</accession>
<dbReference type="PROSITE" id="PS50075">
    <property type="entry name" value="CARRIER"/>
    <property type="match status" value="1"/>
</dbReference>
<dbReference type="InterPro" id="IPR020845">
    <property type="entry name" value="AMP-binding_CS"/>
</dbReference>
<dbReference type="PANTHER" id="PTHR44845:SF6">
    <property type="entry name" value="BETA-ALANINE-ACTIVATING ENZYME"/>
    <property type="match status" value="1"/>
</dbReference>
<evidence type="ECO:0000313" key="5">
    <source>
        <dbReference type="Proteomes" id="UP001465153"/>
    </source>
</evidence>
<proteinExistence type="predicted"/>
<dbReference type="SUPFAM" id="SSF56801">
    <property type="entry name" value="Acetyl-CoA synthetase-like"/>
    <property type="match status" value="1"/>
</dbReference>
<keyword evidence="1" id="KW-0596">Phosphopantetheine</keyword>
<dbReference type="Gene3D" id="3.30.300.30">
    <property type="match status" value="1"/>
</dbReference>
<reference evidence="4 5" key="1">
    <citation type="submission" date="2024-04" db="EMBL/GenBank/DDBJ databases">
        <title>Draft genome sequence of Sessilibacter corallicola NBRC 116591.</title>
        <authorList>
            <person name="Miyakawa T."/>
            <person name="Kusuya Y."/>
            <person name="Miura T."/>
        </authorList>
    </citation>
    <scope>NUCLEOTIDE SEQUENCE [LARGE SCALE GENOMIC DNA]</scope>
    <source>
        <strain evidence="4 5">KU-00831-HH</strain>
    </source>
</reference>
<dbReference type="Gene3D" id="3.40.50.12780">
    <property type="entry name" value="N-terminal domain of ligase-like"/>
    <property type="match status" value="1"/>
</dbReference>
<dbReference type="InterPro" id="IPR000873">
    <property type="entry name" value="AMP-dep_synth/lig_dom"/>
</dbReference>
<evidence type="ECO:0000256" key="1">
    <source>
        <dbReference type="ARBA" id="ARBA00022450"/>
    </source>
</evidence>
<dbReference type="InterPro" id="IPR029058">
    <property type="entry name" value="AB_hydrolase_fold"/>
</dbReference>
<dbReference type="Pfam" id="PF00501">
    <property type="entry name" value="AMP-binding"/>
    <property type="match status" value="1"/>
</dbReference>
<organism evidence="4 5">
    <name type="scientific">Sessilibacter corallicola</name>
    <dbReference type="NCBI Taxonomy" id="2904075"/>
    <lineage>
        <taxon>Bacteria</taxon>
        <taxon>Pseudomonadati</taxon>
        <taxon>Pseudomonadota</taxon>
        <taxon>Gammaproteobacteria</taxon>
        <taxon>Cellvibrionales</taxon>
        <taxon>Cellvibrionaceae</taxon>
        <taxon>Sessilibacter</taxon>
    </lineage>
</organism>
<dbReference type="InterPro" id="IPR036736">
    <property type="entry name" value="ACP-like_sf"/>
</dbReference>
<evidence type="ECO:0000256" key="2">
    <source>
        <dbReference type="ARBA" id="ARBA00022553"/>
    </source>
</evidence>
<dbReference type="RefSeq" id="WP_353304239.1">
    <property type="nucleotide sequence ID" value="NZ_BAABWN010000015.1"/>
</dbReference>
<keyword evidence="5" id="KW-1185">Reference proteome</keyword>
<dbReference type="InterPro" id="IPR001031">
    <property type="entry name" value="Thioesterase"/>
</dbReference>
<feature type="domain" description="Carrier" evidence="3">
    <location>
        <begin position="521"/>
        <end position="596"/>
    </location>
</feature>
<dbReference type="Gene3D" id="1.10.1200.10">
    <property type="entry name" value="ACP-like"/>
    <property type="match status" value="1"/>
</dbReference>
<dbReference type="InterPro" id="IPR009081">
    <property type="entry name" value="PP-bd_ACP"/>
</dbReference>
<dbReference type="InterPro" id="IPR042099">
    <property type="entry name" value="ANL_N_sf"/>
</dbReference>
<dbReference type="Proteomes" id="UP001465153">
    <property type="component" value="Unassembled WGS sequence"/>
</dbReference>
<comment type="caution">
    <text evidence="4">The sequence shown here is derived from an EMBL/GenBank/DDBJ whole genome shotgun (WGS) entry which is preliminary data.</text>
</comment>
<protein>
    <recommendedName>
        <fullName evidence="3">Carrier domain-containing protein</fullName>
    </recommendedName>
</protein>
<dbReference type="SUPFAM" id="SSF53474">
    <property type="entry name" value="alpha/beta-Hydrolases"/>
    <property type="match status" value="1"/>
</dbReference>
<dbReference type="InterPro" id="IPR045851">
    <property type="entry name" value="AMP-bd_C_sf"/>
</dbReference>
<dbReference type="EMBL" id="BAABWN010000015">
    <property type="protein sequence ID" value="GAA6169822.1"/>
    <property type="molecule type" value="Genomic_DNA"/>
</dbReference>
<evidence type="ECO:0000313" key="4">
    <source>
        <dbReference type="EMBL" id="GAA6169822.1"/>
    </source>
</evidence>
<dbReference type="Gene3D" id="3.40.50.1820">
    <property type="entry name" value="alpha/beta hydrolase"/>
    <property type="match status" value="1"/>
</dbReference>
<dbReference type="Pfam" id="PF00550">
    <property type="entry name" value="PP-binding"/>
    <property type="match status" value="1"/>
</dbReference>
<sequence>MAGVMFDLSQDYFPHQIIERHANLTPSSMAIRFGSKEMSFAELNRNIKCLAAAFTSAVDNDQPKIAVLLDPNLLSPAVALAIFSIGGTYIPIDPEFPESRIQSVIRQSAPDVVITSSERMMLLPEGVKTLTLQNALETKVSDCNHLAVEIPLNNTAFIFFTSGTTGEPKGVKGSYSNLIYYTSSAIQRYSMTSKTVMPTIAKFTFSISLFELICPILAGGSVRVLPRAMVTNPDQMAEVMMDITMIHCGPALMRRIVDYLAQTFSPEQLASRYSHLFHASMGGDLVPVELLQRLLTMFRQSEIFVIYGCSEISCMGTTQQYFLEQLPDETLVGSPFDGVDVLVVNDNGEEVQAGEKGEVCFSGPGVTAGYLNRNELTAEKYRSLENKTFYNTGDIGVLNERGELKLLGRKDFQVKINGIRIELAEVDVHLRHAPYLDQVIAMAQSTDNGDKAIYAYVTQDLTVAQISEIRAYLKASVQEVMHPRAFVRIDALPTNHNLKIDRNALPLPNAENLIAESDAAPPETPVQRRLLSIWKSVLGNETIGIDDDFFDFGGTSLSSIDIARKIDEQMGISVPLNELLLASTVRLLSEKLDDIKRGHKTSGMILLRRGSEQEQVVFLHDGNGDVIPYYTLAQQLIPQANVFGLAPKSFGRIETVHTSIAQMVDYYCDQISQLNLASGVHIGGLCIGGFVAFCVAAELERRGVEVKTLFLFDSHYIDAVPCQAEEKLSDSANRLTQVMTQLDTKNQIDFFLKKLISYSKYRISVISKCIYRPLTFLSLFVATKFKLLSIWLFPTPDVDTVLRRCEKKFRNGAFRPQFDSKVVFFKALEAQDDLEGKAGLEIDDTPYMNYFEGDYLGWDKIIPKDNLEKVEVGAGHSTMLIGRYVGVIANVINTKLKQSVR</sequence>
<keyword evidence="2" id="KW-0597">Phosphoprotein</keyword>
<dbReference type="PROSITE" id="PS00455">
    <property type="entry name" value="AMP_BINDING"/>
    <property type="match status" value="1"/>
</dbReference>
<name>A0ABQ0ADT6_9GAMM</name>